<feature type="region of interest" description="Disordered" evidence="1">
    <location>
        <begin position="17"/>
        <end position="80"/>
    </location>
</feature>
<organism evidence="2 3">
    <name type="scientific">Burkholderia thailandensis</name>
    <dbReference type="NCBI Taxonomy" id="57975"/>
    <lineage>
        <taxon>Bacteria</taxon>
        <taxon>Pseudomonadati</taxon>
        <taxon>Pseudomonadota</taxon>
        <taxon>Betaproteobacteria</taxon>
        <taxon>Burkholderiales</taxon>
        <taxon>Burkholderiaceae</taxon>
        <taxon>Burkholderia</taxon>
        <taxon>pseudomallei group</taxon>
    </lineage>
</organism>
<comment type="caution">
    <text evidence="2">The sequence shown here is derived from an EMBL/GenBank/DDBJ whole genome shotgun (WGS) entry which is preliminary data.</text>
</comment>
<proteinExistence type="predicted"/>
<evidence type="ECO:0000256" key="1">
    <source>
        <dbReference type="SAM" id="MobiDB-lite"/>
    </source>
</evidence>
<evidence type="ECO:0000313" key="3">
    <source>
        <dbReference type="Proteomes" id="UP001272137"/>
    </source>
</evidence>
<evidence type="ECO:0000313" key="2">
    <source>
        <dbReference type="EMBL" id="MDW9251616.1"/>
    </source>
</evidence>
<protein>
    <submittedName>
        <fullName evidence="2">Uncharacterized protein</fullName>
    </submittedName>
</protein>
<dbReference type="Proteomes" id="UP001272137">
    <property type="component" value="Unassembled WGS sequence"/>
</dbReference>
<gene>
    <name evidence="2" type="ORF">C7S16_7176</name>
</gene>
<feature type="compositionally biased region" description="Polar residues" evidence="1">
    <location>
        <begin position="38"/>
        <end position="48"/>
    </location>
</feature>
<accession>A0AAW9CP90</accession>
<feature type="compositionally biased region" description="Pro residues" evidence="1">
    <location>
        <begin position="69"/>
        <end position="80"/>
    </location>
</feature>
<reference evidence="2" key="1">
    <citation type="submission" date="2018-08" db="EMBL/GenBank/DDBJ databases">
        <title>Identification of Burkholderia cepacia strains that express a Burkholderia pseudomallei-like capsular polysaccharide.</title>
        <authorList>
            <person name="Burtnick M.N."/>
            <person name="Vongsouvath M."/>
            <person name="Newton P."/>
            <person name="Wuthiekanun V."/>
            <person name="Limmathurotsakul D."/>
            <person name="Brett P.J."/>
            <person name="Chantratita N."/>
            <person name="Dance D.A."/>
        </authorList>
    </citation>
    <scope>NUCLEOTIDE SEQUENCE</scope>
    <source>
        <strain evidence="2">SBXCC001</strain>
    </source>
</reference>
<name>A0AAW9CP90_BURTH</name>
<dbReference type="EMBL" id="QXCT01000001">
    <property type="protein sequence ID" value="MDW9251616.1"/>
    <property type="molecule type" value="Genomic_DNA"/>
</dbReference>
<dbReference type="AlphaFoldDB" id="A0AAW9CP90"/>
<sequence length="80" mass="8806">MMRDASIFRYIDIGRTSESARKPIRRRVRGNIGHLDSSGPNPNRTSKASADRDRRAAAARPPGMRGVRPAPPTSPPSRAR</sequence>
<feature type="compositionally biased region" description="Low complexity" evidence="1">
    <location>
        <begin position="58"/>
        <end position="68"/>
    </location>
</feature>